<reference evidence="3" key="1">
    <citation type="submission" date="2023-07" db="EMBL/GenBank/DDBJ databases">
        <authorList>
            <consortium name="AG Swart"/>
            <person name="Singh M."/>
            <person name="Singh A."/>
            <person name="Seah K."/>
            <person name="Emmerich C."/>
        </authorList>
    </citation>
    <scope>NUCLEOTIDE SEQUENCE</scope>
    <source>
        <strain evidence="3">DP1</strain>
    </source>
</reference>
<dbReference type="PANTHER" id="PTHR11206">
    <property type="entry name" value="MULTIDRUG RESISTANCE PROTEIN"/>
    <property type="match status" value="1"/>
</dbReference>
<organism evidence="3 4">
    <name type="scientific">Euplotes crassus</name>
    <dbReference type="NCBI Taxonomy" id="5936"/>
    <lineage>
        <taxon>Eukaryota</taxon>
        <taxon>Sar</taxon>
        <taxon>Alveolata</taxon>
        <taxon>Ciliophora</taxon>
        <taxon>Intramacronucleata</taxon>
        <taxon>Spirotrichea</taxon>
        <taxon>Hypotrichia</taxon>
        <taxon>Euplotida</taxon>
        <taxon>Euplotidae</taxon>
        <taxon>Moneuplotes</taxon>
    </lineage>
</organism>
<evidence type="ECO:0000313" key="3">
    <source>
        <dbReference type="EMBL" id="CAI2369259.1"/>
    </source>
</evidence>
<dbReference type="AlphaFoldDB" id="A0AAD1UQ14"/>
<dbReference type="GO" id="GO:0015297">
    <property type="term" value="F:antiporter activity"/>
    <property type="evidence" value="ECO:0007669"/>
    <property type="project" value="InterPro"/>
</dbReference>
<feature type="transmembrane region" description="Helical" evidence="2">
    <location>
        <begin position="195"/>
        <end position="213"/>
    </location>
</feature>
<name>A0AAD1UQ14_EUPCR</name>
<feature type="transmembrane region" description="Helical" evidence="2">
    <location>
        <begin position="420"/>
        <end position="440"/>
    </location>
</feature>
<evidence type="ECO:0000256" key="2">
    <source>
        <dbReference type="SAM" id="Phobius"/>
    </source>
</evidence>
<dbReference type="Pfam" id="PF01554">
    <property type="entry name" value="MatE"/>
    <property type="match status" value="2"/>
</dbReference>
<dbReference type="EMBL" id="CAMPGE010010410">
    <property type="protein sequence ID" value="CAI2369259.1"/>
    <property type="molecule type" value="Genomic_DNA"/>
</dbReference>
<feature type="transmembrane region" description="Helical" evidence="2">
    <location>
        <begin position="314"/>
        <end position="335"/>
    </location>
</feature>
<dbReference type="Proteomes" id="UP001295684">
    <property type="component" value="Unassembled WGS sequence"/>
</dbReference>
<keyword evidence="2" id="KW-0472">Membrane</keyword>
<comment type="similarity">
    <text evidence="1">Belongs to the multi antimicrobial extrusion (MATE) (TC 2.A.66.1) family.</text>
</comment>
<sequence length="462" mass="52045">MDHSSKKPPYSLSEAISDSLVSFLPSSLTCLVEYSMSILNLAFVGMLGDVLLLSGLGLGSVTVNICIFSIDFCGGLDTLVSQAFGRRNYTLCSVYYRTSMIVAIIFFIPQMLICINYKAIFQILGQPEESAEIAGIYIIYILPGCLVFKLFDCTRRHLSACGVYSPSLFITIITMVIHLVNLYLFVYLLGYRMKAVAIITDITFLLNFVLLSANTSRARIQWISCFDLAPFKKIYEYLYYGIPSCFMLLIEWWVYEMLIIFSGWLGVAELATSIVVLNLYNTIYSFSLGLQYAAICLIGNSIGEGDLLKAQTSILALFICSFMTIVMIVATCMIFKENIILLFTDDQRIVENFCKVFTMFLICSGIQMVQGTSIGIIKAAGYQIKATLVNLFILWGIKIPLVYYFTFVQSKSYFGIWEGTALGNIILMGCYFMLILGVPWRELIEANYLQLNRRLELSENLL</sequence>
<dbReference type="InterPro" id="IPR002528">
    <property type="entry name" value="MATE_fam"/>
</dbReference>
<accession>A0AAD1UQ14</accession>
<feature type="transmembrane region" description="Helical" evidence="2">
    <location>
        <begin position="234"/>
        <end position="253"/>
    </location>
</feature>
<gene>
    <name evidence="3" type="ORF">ECRASSUSDP1_LOCUS10557</name>
</gene>
<feature type="transmembrane region" description="Helical" evidence="2">
    <location>
        <begin position="163"/>
        <end position="189"/>
    </location>
</feature>
<comment type="caution">
    <text evidence="3">The sequence shown here is derived from an EMBL/GenBank/DDBJ whole genome shotgun (WGS) entry which is preliminary data.</text>
</comment>
<feature type="transmembrane region" description="Helical" evidence="2">
    <location>
        <begin position="284"/>
        <end position="302"/>
    </location>
</feature>
<feature type="transmembrane region" description="Helical" evidence="2">
    <location>
        <begin position="94"/>
        <end position="113"/>
    </location>
</feature>
<proteinExistence type="inferred from homology"/>
<evidence type="ECO:0000313" key="4">
    <source>
        <dbReference type="Proteomes" id="UP001295684"/>
    </source>
</evidence>
<keyword evidence="2" id="KW-0812">Transmembrane</keyword>
<feature type="transmembrane region" description="Helical" evidence="2">
    <location>
        <begin position="259"/>
        <end position="277"/>
    </location>
</feature>
<evidence type="ECO:0000256" key="1">
    <source>
        <dbReference type="ARBA" id="ARBA00010199"/>
    </source>
</evidence>
<keyword evidence="2" id="KW-1133">Transmembrane helix</keyword>
<dbReference type="GO" id="GO:0042910">
    <property type="term" value="F:xenobiotic transmembrane transporter activity"/>
    <property type="evidence" value="ECO:0007669"/>
    <property type="project" value="InterPro"/>
</dbReference>
<feature type="transmembrane region" description="Helical" evidence="2">
    <location>
        <begin position="133"/>
        <end position="151"/>
    </location>
</feature>
<protein>
    <submittedName>
        <fullName evidence="3">Uncharacterized protein</fullName>
    </submittedName>
</protein>
<feature type="transmembrane region" description="Helical" evidence="2">
    <location>
        <begin position="389"/>
        <end position="408"/>
    </location>
</feature>
<feature type="transmembrane region" description="Helical" evidence="2">
    <location>
        <begin position="50"/>
        <end position="73"/>
    </location>
</feature>
<keyword evidence="4" id="KW-1185">Reference proteome</keyword>
<dbReference type="GO" id="GO:0016020">
    <property type="term" value="C:membrane"/>
    <property type="evidence" value="ECO:0007669"/>
    <property type="project" value="InterPro"/>
</dbReference>